<protein>
    <recommendedName>
        <fullName evidence="6">F-box domain-containing protein</fullName>
    </recommendedName>
</protein>
<dbReference type="EMBL" id="SRPS01000161">
    <property type="protein sequence ID" value="KAG5964910.1"/>
    <property type="molecule type" value="Genomic_DNA"/>
</dbReference>
<accession>A0A9P7MRE8</accession>
<feature type="compositionally biased region" description="Low complexity" evidence="1">
    <location>
        <begin position="102"/>
        <end position="126"/>
    </location>
</feature>
<dbReference type="Proteomes" id="UP000742024">
    <property type="component" value="Unassembled WGS sequence"/>
</dbReference>
<keyword evidence="4" id="KW-1185">Reference proteome</keyword>
<dbReference type="Proteomes" id="UP000784919">
    <property type="component" value="Unassembled WGS sequence"/>
</dbReference>
<evidence type="ECO:0000256" key="1">
    <source>
        <dbReference type="SAM" id="MobiDB-lite"/>
    </source>
</evidence>
<dbReference type="OrthoDB" id="3445164at2759"/>
<evidence type="ECO:0000313" key="3">
    <source>
        <dbReference type="EMBL" id="KAG5964910.1"/>
    </source>
</evidence>
<feature type="compositionally biased region" description="Polar residues" evidence="1">
    <location>
        <begin position="1"/>
        <end position="10"/>
    </location>
</feature>
<comment type="caution">
    <text evidence="3">The sequence shown here is derived from an EMBL/GenBank/DDBJ whole genome shotgun (WGS) entry which is preliminary data.</text>
</comment>
<proteinExistence type="predicted"/>
<feature type="compositionally biased region" description="Low complexity" evidence="1">
    <location>
        <begin position="354"/>
        <end position="368"/>
    </location>
</feature>
<evidence type="ECO:0000313" key="5">
    <source>
        <dbReference type="Proteomes" id="UP000784919"/>
    </source>
</evidence>
<sequence length="374" mass="41118">MVQVLVNPSLSAAAPSGPEQHQDDIYHASDASIPSREEHTQRMKDLSIKRTMMRAPRRGWSMSDDLSQRSSDHHHHHARFSSPTDRHQASIPENAILPSPFSRPDSPASSITSSTSSSHSSTLSSPGGPTIHLPLRSKVPPRRSYSVTDKEPEPHHAHASKTIHLLDLPPELHYQLFEYLDPLDGACFGLSHPHLYAIHRRKNGSVPLHSRYPGPNDLEWAWRGSGPLLRRENHSPHDSSPASSAAAAAALVNGLGLSHAKDTSCSRALEKLRIQGQVYCRKCGISRCELHRHLRDWMGHGYEYCEIRKVYGQRAGEEAKPHCYMSSPRNRYRCGRHGGGMSASASVSLNSSASVSLNSSASSSRSSSPGRKMG</sequence>
<dbReference type="EMBL" id="SRPR01000077">
    <property type="protein sequence ID" value="KAG5961643.1"/>
    <property type="molecule type" value="Genomic_DNA"/>
</dbReference>
<evidence type="ECO:0000313" key="4">
    <source>
        <dbReference type="Proteomes" id="UP000742024"/>
    </source>
</evidence>
<gene>
    <name evidence="3" type="ORF">E4U56_002018</name>
    <name evidence="2" type="ORF">E4U57_007489</name>
</gene>
<evidence type="ECO:0000313" key="2">
    <source>
        <dbReference type="EMBL" id="KAG5961643.1"/>
    </source>
</evidence>
<evidence type="ECO:0008006" key="6">
    <source>
        <dbReference type="Google" id="ProtNLM"/>
    </source>
</evidence>
<feature type="compositionally biased region" description="Basic and acidic residues" evidence="1">
    <location>
        <begin position="35"/>
        <end position="48"/>
    </location>
</feature>
<reference evidence="3 4" key="1">
    <citation type="journal article" date="2020" name="bioRxiv">
        <title>Whole genome comparisons of ergot fungi reveals the divergence and evolution of species within the genus Claviceps are the result of varying mechanisms driving genome evolution and host range expansion.</title>
        <authorList>
            <person name="Wyka S.A."/>
            <person name="Mondo S.J."/>
            <person name="Liu M."/>
            <person name="Dettman J."/>
            <person name="Nalam V."/>
            <person name="Broders K.D."/>
        </authorList>
    </citation>
    <scope>NUCLEOTIDE SEQUENCE</scope>
    <source>
        <strain evidence="3">CCC 1102</strain>
        <strain evidence="2 4">LM583</strain>
    </source>
</reference>
<name>A0A9P7MRE8_9HYPO</name>
<dbReference type="AlphaFoldDB" id="A0A9P7MRE8"/>
<organism evidence="3 5">
    <name type="scientific">Claviceps arundinis</name>
    <dbReference type="NCBI Taxonomy" id="1623583"/>
    <lineage>
        <taxon>Eukaryota</taxon>
        <taxon>Fungi</taxon>
        <taxon>Dikarya</taxon>
        <taxon>Ascomycota</taxon>
        <taxon>Pezizomycotina</taxon>
        <taxon>Sordariomycetes</taxon>
        <taxon>Hypocreomycetidae</taxon>
        <taxon>Hypocreales</taxon>
        <taxon>Clavicipitaceae</taxon>
        <taxon>Claviceps</taxon>
    </lineage>
</organism>
<feature type="region of interest" description="Disordered" evidence="1">
    <location>
        <begin position="354"/>
        <end position="374"/>
    </location>
</feature>
<feature type="region of interest" description="Disordered" evidence="1">
    <location>
        <begin position="1"/>
        <end position="160"/>
    </location>
</feature>